<sequence>MDQQEFLEQKVFVDFKNLNENYENDKIHQFSEQDFESVLQKVAYFGIGVYTIEAFLNGVSYGVSNHESHHKKATDANWYKKAFLNFKKGESGLVYSATYKVSNKLLAR</sequence>
<dbReference type="AlphaFoldDB" id="A0A1W1ZP45"/>
<dbReference type="RefSeq" id="WP_084060757.1">
    <property type="nucleotide sequence ID" value="NZ_FWXO01000002.1"/>
</dbReference>
<keyword evidence="2" id="KW-1185">Reference proteome</keyword>
<dbReference type="STRING" id="504486.SAMN05660703_1438"/>
<proteinExistence type="predicted"/>
<dbReference type="EMBL" id="FWXO01000002">
    <property type="protein sequence ID" value="SMC50189.1"/>
    <property type="molecule type" value="Genomic_DNA"/>
</dbReference>
<protein>
    <submittedName>
        <fullName evidence="1">Uncharacterized protein</fullName>
    </submittedName>
</protein>
<gene>
    <name evidence="1" type="ORF">SAMN05660703_1438</name>
</gene>
<organism evidence="1 2">
    <name type="scientific">Cellulophaga tyrosinoxydans</name>
    <dbReference type="NCBI Taxonomy" id="504486"/>
    <lineage>
        <taxon>Bacteria</taxon>
        <taxon>Pseudomonadati</taxon>
        <taxon>Bacteroidota</taxon>
        <taxon>Flavobacteriia</taxon>
        <taxon>Flavobacteriales</taxon>
        <taxon>Flavobacteriaceae</taxon>
        <taxon>Cellulophaga</taxon>
    </lineage>
</organism>
<dbReference type="OrthoDB" id="7066022at2"/>
<reference evidence="1 2" key="1">
    <citation type="submission" date="2017-04" db="EMBL/GenBank/DDBJ databases">
        <authorList>
            <person name="Afonso C.L."/>
            <person name="Miller P.J."/>
            <person name="Scott M.A."/>
            <person name="Spackman E."/>
            <person name="Goraichik I."/>
            <person name="Dimitrov K.M."/>
            <person name="Suarez D.L."/>
            <person name="Swayne D.E."/>
        </authorList>
    </citation>
    <scope>NUCLEOTIDE SEQUENCE [LARGE SCALE GENOMIC DNA]</scope>
    <source>
        <strain evidence="1 2">DSM 21164</strain>
    </source>
</reference>
<name>A0A1W1ZP45_9FLAO</name>
<accession>A0A1W1ZP45</accession>
<evidence type="ECO:0000313" key="2">
    <source>
        <dbReference type="Proteomes" id="UP000192360"/>
    </source>
</evidence>
<dbReference type="Proteomes" id="UP000192360">
    <property type="component" value="Unassembled WGS sequence"/>
</dbReference>
<evidence type="ECO:0000313" key="1">
    <source>
        <dbReference type="EMBL" id="SMC50189.1"/>
    </source>
</evidence>